<dbReference type="InterPro" id="IPR003838">
    <property type="entry name" value="ABC3_permease_C"/>
</dbReference>
<dbReference type="GO" id="GO:0022857">
    <property type="term" value="F:transmembrane transporter activity"/>
    <property type="evidence" value="ECO:0007669"/>
    <property type="project" value="TreeGrafter"/>
</dbReference>
<proteinExistence type="inferred from homology"/>
<keyword evidence="3 7" id="KW-0812">Transmembrane</keyword>
<name>A0A396S0H4_9SPHN</name>
<reference evidence="10 11" key="1">
    <citation type="submission" date="2018-08" db="EMBL/GenBank/DDBJ databases">
        <title>The multiple taxonomic identification of Sphingomonas gilva.</title>
        <authorList>
            <person name="Zhu D."/>
            <person name="Zheng S."/>
        </authorList>
    </citation>
    <scope>NUCLEOTIDE SEQUENCE [LARGE SCALE GENOMIC DNA]</scope>
    <source>
        <strain evidence="10 11">ZDH117</strain>
    </source>
</reference>
<evidence type="ECO:0000256" key="1">
    <source>
        <dbReference type="ARBA" id="ARBA00004651"/>
    </source>
</evidence>
<evidence type="ECO:0000313" key="11">
    <source>
        <dbReference type="Proteomes" id="UP000266693"/>
    </source>
</evidence>
<keyword evidence="2" id="KW-1003">Cell membrane</keyword>
<dbReference type="AlphaFoldDB" id="A0A396S0H4"/>
<comment type="caution">
    <text evidence="10">The sequence shown here is derived from an EMBL/GenBank/DDBJ whole genome shotgun (WGS) entry which is preliminary data.</text>
</comment>
<dbReference type="GO" id="GO:0005886">
    <property type="term" value="C:plasma membrane"/>
    <property type="evidence" value="ECO:0007669"/>
    <property type="project" value="UniProtKB-SubCell"/>
</dbReference>
<evidence type="ECO:0000259" key="9">
    <source>
        <dbReference type="Pfam" id="PF12704"/>
    </source>
</evidence>
<evidence type="ECO:0000256" key="3">
    <source>
        <dbReference type="ARBA" id="ARBA00022692"/>
    </source>
</evidence>
<dbReference type="PANTHER" id="PTHR30572">
    <property type="entry name" value="MEMBRANE COMPONENT OF TRANSPORTER-RELATED"/>
    <property type="match status" value="1"/>
</dbReference>
<dbReference type="EMBL" id="QWLV01000001">
    <property type="protein sequence ID" value="RHW19471.1"/>
    <property type="molecule type" value="Genomic_DNA"/>
</dbReference>
<feature type="domain" description="MacB-like periplasmic core" evidence="9">
    <location>
        <begin position="20"/>
        <end position="241"/>
    </location>
</feature>
<dbReference type="InterPro" id="IPR025857">
    <property type="entry name" value="MacB_PCD"/>
</dbReference>
<evidence type="ECO:0000313" key="10">
    <source>
        <dbReference type="EMBL" id="RHW19471.1"/>
    </source>
</evidence>
<feature type="transmembrane region" description="Helical" evidence="7">
    <location>
        <begin position="21"/>
        <end position="41"/>
    </location>
</feature>
<evidence type="ECO:0000256" key="2">
    <source>
        <dbReference type="ARBA" id="ARBA00022475"/>
    </source>
</evidence>
<accession>A0A396S0H4</accession>
<feature type="transmembrane region" description="Helical" evidence="7">
    <location>
        <begin position="362"/>
        <end position="385"/>
    </location>
</feature>
<keyword evidence="11" id="KW-1185">Reference proteome</keyword>
<sequence>MIGTTFVLAIRSIRRHMLRSFLTTLGIIIGVAAVVTMVTLGNATTAAVQEQISALGTNVLQIRPGQGFGRGGGGPRPPEFDAQDIEALQRQVTGVRAVAPQAQASAIAIYDGANWTTTINGTTNAYFEVQPWQLTAGRTFSPEEEAAGKSVCIIGSTVQQNLFRGGNAVGERIRLGQISCDVIGTLATKGQAGFGGDQDDTVIMPIKTVQRRFTGSQDIRLILVGVDQAYDTQVVQESISDLLRDRRNIEPGEDDNFNIFDTRQISDTLTGTTNLLTSIVATVAGISLIVGGIGIMNIMLVSVTERTREIGIRLAIGAVAREVLLQFLVEAIVLSCLGGLIGLLVAQLAVAALVPVMDVKWIFVPEINVAAFAISAIIGVVFGYFPARRAAALNPIDALRHE</sequence>
<dbReference type="InterPro" id="IPR050250">
    <property type="entry name" value="Macrolide_Exporter_MacB"/>
</dbReference>
<evidence type="ECO:0000256" key="5">
    <source>
        <dbReference type="ARBA" id="ARBA00023136"/>
    </source>
</evidence>
<evidence type="ECO:0000256" key="7">
    <source>
        <dbReference type="SAM" id="Phobius"/>
    </source>
</evidence>
<feature type="transmembrane region" description="Helical" evidence="7">
    <location>
        <begin position="275"/>
        <end position="303"/>
    </location>
</feature>
<comment type="similarity">
    <text evidence="6">Belongs to the ABC-4 integral membrane protein family.</text>
</comment>
<dbReference type="PANTHER" id="PTHR30572:SF4">
    <property type="entry name" value="ABC TRANSPORTER PERMEASE YTRF"/>
    <property type="match status" value="1"/>
</dbReference>
<evidence type="ECO:0000256" key="4">
    <source>
        <dbReference type="ARBA" id="ARBA00022989"/>
    </source>
</evidence>
<dbReference type="Pfam" id="PF02687">
    <property type="entry name" value="FtsX"/>
    <property type="match status" value="1"/>
</dbReference>
<evidence type="ECO:0000256" key="6">
    <source>
        <dbReference type="ARBA" id="ARBA00038076"/>
    </source>
</evidence>
<evidence type="ECO:0000259" key="8">
    <source>
        <dbReference type="Pfam" id="PF02687"/>
    </source>
</evidence>
<protein>
    <submittedName>
        <fullName evidence="10">ABC transporter permease</fullName>
    </submittedName>
</protein>
<keyword evidence="4 7" id="KW-1133">Transmembrane helix</keyword>
<gene>
    <name evidence="10" type="ORF">D1610_03195</name>
</gene>
<feature type="domain" description="ABC3 transporter permease C-terminal" evidence="8">
    <location>
        <begin position="282"/>
        <end position="395"/>
    </location>
</feature>
<dbReference type="Proteomes" id="UP000266693">
    <property type="component" value="Unassembled WGS sequence"/>
</dbReference>
<keyword evidence="5 7" id="KW-0472">Membrane</keyword>
<feature type="transmembrane region" description="Helical" evidence="7">
    <location>
        <begin position="324"/>
        <end position="350"/>
    </location>
</feature>
<dbReference type="OrthoDB" id="9770036at2"/>
<dbReference type="RefSeq" id="WP_118862975.1">
    <property type="nucleotide sequence ID" value="NZ_QWLV01000001.1"/>
</dbReference>
<dbReference type="Pfam" id="PF12704">
    <property type="entry name" value="MacB_PCD"/>
    <property type="match status" value="1"/>
</dbReference>
<organism evidence="10 11">
    <name type="scientific">Sphingomonas gilva</name>
    <dbReference type="NCBI Taxonomy" id="2305907"/>
    <lineage>
        <taxon>Bacteria</taxon>
        <taxon>Pseudomonadati</taxon>
        <taxon>Pseudomonadota</taxon>
        <taxon>Alphaproteobacteria</taxon>
        <taxon>Sphingomonadales</taxon>
        <taxon>Sphingomonadaceae</taxon>
        <taxon>Sphingomonas</taxon>
    </lineage>
</organism>
<comment type="subcellular location">
    <subcellularLocation>
        <location evidence="1">Cell membrane</location>
        <topology evidence="1">Multi-pass membrane protein</topology>
    </subcellularLocation>
</comment>